<evidence type="ECO:0000313" key="2">
    <source>
        <dbReference type="Proteomes" id="UP000682111"/>
    </source>
</evidence>
<dbReference type="EMBL" id="BORC01000002">
    <property type="protein sequence ID" value="GIN61702.1"/>
    <property type="molecule type" value="Genomic_DNA"/>
</dbReference>
<keyword evidence="2" id="KW-1185">Reference proteome</keyword>
<evidence type="ECO:0000313" key="1">
    <source>
        <dbReference type="EMBL" id="GIN61702.1"/>
    </source>
</evidence>
<accession>A0A920BTX5</accession>
<gene>
    <name evidence="1" type="ORF">J27TS8_16950</name>
</gene>
<protein>
    <submittedName>
        <fullName evidence="1">Uncharacterized protein</fullName>
    </submittedName>
</protein>
<dbReference type="RefSeq" id="WP_095308560.1">
    <property type="nucleotide sequence ID" value="NZ_BORC01000002.1"/>
</dbReference>
<proteinExistence type="predicted"/>
<organism evidence="1 2">
    <name type="scientific">Robertmurraya siralis</name>
    <dbReference type="NCBI Taxonomy" id="77777"/>
    <lineage>
        <taxon>Bacteria</taxon>
        <taxon>Bacillati</taxon>
        <taxon>Bacillota</taxon>
        <taxon>Bacilli</taxon>
        <taxon>Bacillales</taxon>
        <taxon>Bacillaceae</taxon>
        <taxon>Robertmurraya</taxon>
    </lineage>
</organism>
<dbReference type="SUPFAM" id="SSF54001">
    <property type="entry name" value="Cysteine proteinases"/>
    <property type="match status" value="1"/>
</dbReference>
<dbReference type="Proteomes" id="UP000682111">
    <property type="component" value="Unassembled WGS sequence"/>
</dbReference>
<sequence length="258" mass="30091">MNAPQQILSVWRKFDRFPMETLTKAWYSTLGTEKKQRDIALMKEHRQQYGITGNCFDLAIWLLDQFHKEGITAYPIGSKMKTKRAHAAVVAEDENGYRYLCDLGDQWLNPILLDLNSEDYTNELLTGFFPAASVQVLPRNDEVEIFYYRPNGKVSKQSYQLEAIEMNEFLIAAELSQRNISHKPLLECRVPYKEEVAHWEFYDWKSYFSSNEGLKEEEALQSNSEWAKKIADMTGYNLELVEISLAVFSSFLKKNRLE</sequence>
<reference evidence="1" key="1">
    <citation type="submission" date="2021-03" db="EMBL/GenBank/DDBJ databases">
        <title>Antimicrobial resistance genes in bacteria isolated from Japanese honey, and their potential for conferring macrolide and lincosamide resistance in the American foulbrood pathogen Paenibacillus larvae.</title>
        <authorList>
            <person name="Okamoto M."/>
            <person name="Kumagai M."/>
            <person name="Kanamori H."/>
            <person name="Takamatsu D."/>
        </authorList>
    </citation>
    <scope>NUCLEOTIDE SEQUENCE</scope>
    <source>
        <strain evidence="1">J27TS8</strain>
    </source>
</reference>
<name>A0A920BTX5_9BACI</name>
<comment type="caution">
    <text evidence="1">The sequence shown here is derived from an EMBL/GenBank/DDBJ whole genome shotgun (WGS) entry which is preliminary data.</text>
</comment>
<dbReference type="AlphaFoldDB" id="A0A920BTX5"/>
<dbReference type="InterPro" id="IPR038765">
    <property type="entry name" value="Papain-like_cys_pep_sf"/>
</dbReference>
<dbReference type="OrthoDB" id="2591886at2"/>